<feature type="domain" description="C2H2-type" evidence="14">
    <location>
        <begin position="216"/>
        <end position="246"/>
    </location>
</feature>
<keyword evidence="11" id="KW-0539">Nucleus</keyword>
<keyword evidence="4" id="KW-0677">Repeat</keyword>
<feature type="domain" description="C2H2-type" evidence="14">
    <location>
        <begin position="131"/>
        <end position="157"/>
    </location>
</feature>
<reference evidence="15 16" key="1">
    <citation type="submission" date="2022-01" db="EMBL/GenBank/DDBJ databases">
        <title>A chromosome-scale genome assembly of the false clownfish, Amphiprion ocellaris.</title>
        <authorList>
            <person name="Ryu T."/>
        </authorList>
    </citation>
    <scope>NUCLEOTIDE SEQUENCE [LARGE SCALE GENOMIC DNA]</scope>
</reference>
<keyword evidence="16" id="KW-1185">Reference proteome</keyword>
<organism evidence="15 16">
    <name type="scientific">Amphiprion ocellaris</name>
    <name type="common">Clown anemonefish</name>
    <dbReference type="NCBI Taxonomy" id="80972"/>
    <lineage>
        <taxon>Eukaryota</taxon>
        <taxon>Metazoa</taxon>
        <taxon>Chordata</taxon>
        <taxon>Craniata</taxon>
        <taxon>Vertebrata</taxon>
        <taxon>Euteleostomi</taxon>
        <taxon>Actinopterygii</taxon>
        <taxon>Neopterygii</taxon>
        <taxon>Teleostei</taxon>
        <taxon>Neoteleostei</taxon>
        <taxon>Acanthomorphata</taxon>
        <taxon>Ovalentaria</taxon>
        <taxon>Pomacentridae</taxon>
        <taxon>Amphiprion</taxon>
    </lineage>
</organism>
<sequence>MGERLQSQKSFVCSFFDCKATFSKSWKLEAHLCKHTGLKPFSCENCDKSFCTRYQLTRHELSHSGEKPHKCLADGCSEAFVTNASMKNHMARVHHHQEKLYKCDHQGCKKDFNKRNQLKAHMCEHQQILPFQCTFSGCMKEFSSSGRLKHHEKVHEGYPCATEMCPFLGKTWTEYLKHRKEHKVKVPCGACKKLFNNSWFLHQHELRVHSGEKRMFSCPREGCDKRFTRRFNLESHVLGDHEGKKPFSCAYAGCGKSFAMEESLWRHGVVHDPAKKKLKAEPHDPRGRPVGVKVAVVSVRQQLVVFVLLHHADLQHPQLDGRRGGAGLQGAHGLAVAQVRQVLPVDAQQHV</sequence>
<dbReference type="GO" id="GO:0003723">
    <property type="term" value="F:RNA binding"/>
    <property type="evidence" value="ECO:0007669"/>
    <property type="project" value="UniProtKB-KW"/>
</dbReference>
<reference evidence="15" key="3">
    <citation type="submission" date="2025-09" db="UniProtKB">
        <authorList>
            <consortium name="Ensembl"/>
        </authorList>
    </citation>
    <scope>IDENTIFICATION</scope>
</reference>
<keyword evidence="9" id="KW-0238">DNA-binding</keyword>
<keyword evidence="7" id="KW-0694">RNA-binding</keyword>
<proteinExistence type="predicted"/>
<dbReference type="PROSITE" id="PS50157">
    <property type="entry name" value="ZINC_FINGER_C2H2_2"/>
    <property type="match status" value="8"/>
</dbReference>
<dbReference type="InterPro" id="IPR036236">
    <property type="entry name" value="Znf_C2H2_sf"/>
</dbReference>
<evidence type="ECO:0000256" key="1">
    <source>
        <dbReference type="ARBA" id="ARBA00004123"/>
    </source>
</evidence>
<evidence type="ECO:0000256" key="4">
    <source>
        <dbReference type="ARBA" id="ARBA00022737"/>
    </source>
</evidence>
<evidence type="ECO:0000313" key="16">
    <source>
        <dbReference type="Proteomes" id="UP001501940"/>
    </source>
</evidence>
<dbReference type="GO" id="GO:0008270">
    <property type="term" value="F:zinc ion binding"/>
    <property type="evidence" value="ECO:0007669"/>
    <property type="project" value="UniProtKB-KW"/>
</dbReference>
<dbReference type="InterPro" id="IPR013087">
    <property type="entry name" value="Znf_C2H2_type"/>
</dbReference>
<dbReference type="InterPro" id="IPR051061">
    <property type="entry name" value="Zinc_finger_trans_reg"/>
</dbReference>
<dbReference type="PROSITE" id="PS00028">
    <property type="entry name" value="ZINC_FINGER_C2H2_1"/>
    <property type="match status" value="8"/>
</dbReference>
<dbReference type="PANTHER" id="PTHR46179">
    <property type="entry name" value="ZINC FINGER PROTEIN"/>
    <property type="match status" value="1"/>
</dbReference>
<evidence type="ECO:0000256" key="2">
    <source>
        <dbReference type="ARBA" id="ARBA00022517"/>
    </source>
</evidence>
<evidence type="ECO:0000256" key="13">
    <source>
        <dbReference type="PROSITE-ProRule" id="PRU00042"/>
    </source>
</evidence>
<accession>A0AAQ5XYT6</accession>
<dbReference type="AlphaFoldDB" id="A0AAQ5XYT6"/>
<keyword evidence="6" id="KW-0862">Zinc</keyword>
<dbReference type="GO" id="GO:0005634">
    <property type="term" value="C:nucleus"/>
    <property type="evidence" value="ECO:0007669"/>
    <property type="project" value="UniProtKB-SubCell"/>
</dbReference>
<dbReference type="FunFam" id="3.30.160.60:FF:001102">
    <property type="entry name" value="Transcription factor IIIA"/>
    <property type="match status" value="1"/>
</dbReference>
<keyword evidence="2" id="KW-0690">Ribosome biogenesis</keyword>
<feature type="domain" description="C2H2-type" evidence="14">
    <location>
        <begin position="101"/>
        <end position="130"/>
    </location>
</feature>
<evidence type="ECO:0000259" key="14">
    <source>
        <dbReference type="PROSITE" id="PS50157"/>
    </source>
</evidence>
<dbReference type="Ensembl" id="ENSAOCT00000062112.1">
    <property type="protein sequence ID" value="ENSAOCP00000045709.1"/>
    <property type="gene ID" value="ENSAOCG00000017841.2"/>
</dbReference>
<feature type="domain" description="C2H2-type" evidence="14">
    <location>
        <begin position="186"/>
        <end position="214"/>
    </location>
</feature>
<dbReference type="Pfam" id="PF22110">
    <property type="entry name" value="TFIIIA_zf-C2H2"/>
    <property type="match status" value="1"/>
</dbReference>
<dbReference type="Proteomes" id="UP001501940">
    <property type="component" value="Chromosome 22"/>
</dbReference>
<keyword evidence="3" id="KW-0479">Metal-binding</keyword>
<dbReference type="InterPro" id="IPR054599">
    <property type="entry name" value="TFIIIA_Zfn-C2H2"/>
</dbReference>
<dbReference type="PANTHER" id="PTHR46179:SF1">
    <property type="entry name" value="TRANSCRIPTION FACTOR IIIA"/>
    <property type="match status" value="1"/>
</dbReference>
<evidence type="ECO:0000256" key="10">
    <source>
        <dbReference type="ARBA" id="ARBA00023163"/>
    </source>
</evidence>
<protein>
    <recommendedName>
        <fullName evidence="12">Transcription factor IIIA</fullName>
    </recommendedName>
</protein>
<dbReference type="GO" id="GO:0042254">
    <property type="term" value="P:ribosome biogenesis"/>
    <property type="evidence" value="ECO:0007669"/>
    <property type="project" value="UniProtKB-KW"/>
</dbReference>
<name>A0AAQ5XYT6_AMPOC</name>
<evidence type="ECO:0000313" key="15">
    <source>
        <dbReference type="Ensembl" id="ENSAOCP00000045709.1"/>
    </source>
</evidence>
<evidence type="ECO:0000256" key="7">
    <source>
        <dbReference type="ARBA" id="ARBA00022884"/>
    </source>
</evidence>
<dbReference type="Gene3D" id="3.30.160.60">
    <property type="entry name" value="Classic Zinc Finger"/>
    <property type="match status" value="8"/>
</dbReference>
<dbReference type="FunFam" id="3.30.160.60:FF:002343">
    <property type="entry name" value="Zinc finger protein 33A"/>
    <property type="match status" value="1"/>
</dbReference>
<evidence type="ECO:0000256" key="12">
    <source>
        <dbReference type="ARBA" id="ARBA00040434"/>
    </source>
</evidence>
<feature type="domain" description="C2H2-type" evidence="14">
    <location>
        <begin position="247"/>
        <end position="276"/>
    </location>
</feature>
<evidence type="ECO:0000256" key="6">
    <source>
        <dbReference type="ARBA" id="ARBA00022833"/>
    </source>
</evidence>
<keyword evidence="10" id="KW-0804">Transcription</keyword>
<evidence type="ECO:0000256" key="11">
    <source>
        <dbReference type="ARBA" id="ARBA00023242"/>
    </source>
</evidence>
<dbReference type="GeneTree" id="ENSGT00940000155647"/>
<dbReference type="GO" id="GO:0003677">
    <property type="term" value="F:DNA binding"/>
    <property type="evidence" value="ECO:0007669"/>
    <property type="project" value="UniProtKB-KW"/>
</dbReference>
<evidence type="ECO:0000256" key="3">
    <source>
        <dbReference type="ARBA" id="ARBA00022723"/>
    </source>
</evidence>
<feature type="domain" description="C2H2-type" evidence="14">
    <location>
        <begin position="69"/>
        <end position="99"/>
    </location>
</feature>
<keyword evidence="8" id="KW-0805">Transcription regulation</keyword>
<feature type="domain" description="C2H2-type" evidence="14">
    <location>
        <begin position="41"/>
        <end position="68"/>
    </location>
</feature>
<evidence type="ECO:0000256" key="5">
    <source>
        <dbReference type="ARBA" id="ARBA00022771"/>
    </source>
</evidence>
<dbReference type="SMART" id="SM00355">
    <property type="entry name" value="ZnF_C2H2"/>
    <property type="match status" value="9"/>
</dbReference>
<reference evidence="15" key="2">
    <citation type="submission" date="2025-08" db="UniProtKB">
        <authorList>
            <consortium name="Ensembl"/>
        </authorList>
    </citation>
    <scope>IDENTIFICATION</scope>
</reference>
<keyword evidence="5 13" id="KW-0863">Zinc-finger</keyword>
<dbReference type="SUPFAM" id="SSF57667">
    <property type="entry name" value="beta-beta-alpha zinc fingers"/>
    <property type="match status" value="6"/>
</dbReference>
<evidence type="ECO:0000256" key="9">
    <source>
        <dbReference type="ARBA" id="ARBA00023125"/>
    </source>
</evidence>
<feature type="domain" description="C2H2-type" evidence="14">
    <location>
        <begin position="11"/>
        <end position="40"/>
    </location>
</feature>
<evidence type="ECO:0000256" key="8">
    <source>
        <dbReference type="ARBA" id="ARBA00023015"/>
    </source>
</evidence>
<comment type="subcellular location">
    <subcellularLocation>
        <location evidence="1">Nucleus</location>
    </subcellularLocation>
</comment>
<dbReference type="Pfam" id="PF00096">
    <property type="entry name" value="zf-C2H2"/>
    <property type="match status" value="2"/>
</dbReference>